<dbReference type="Proteomes" id="UP001286456">
    <property type="component" value="Unassembled WGS sequence"/>
</dbReference>
<protein>
    <submittedName>
        <fullName evidence="2">Uncharacterized protein</fullName>
    </submittedName>
</protein>
<evidence type="ECO:0000256" key="1">
    <source>
        <dbReference type="SAM" id="SignalP"/>
    </source>
</evidence>
<comment type="caution">
    <text evidence="2">The sequence shown here is derived from an EMBL/GenBank/DDBJ whole genome shotgun (WGS) entry which is preliminary data.</text>
</comment>
<accession>A0AAE0INR9</accession>
<dbReference type="EMBL" id="JAUEPO010000003">
    <property type="protein sequence ID" value="KAK3328167.1"/>
    <property type="molecule type" value="Genomic_DNA"/>
</dbReference>
<feature type="chain" id="PRO_5042026754" evidence="1">
    <location>
        <begin position="20"/>
        <end position="141"/>
    </location>
</feature>
<reference evidence="2" key="2">
    <citation type="submission" date="2023-06" db="EMBL/GenBank/DDBJ databases">
        <authorList>
            <consortium name="Lawrence Berkeley National Laboratory"/>
            <person name="Haridas S."/>
            <person name="Hensen N."/>
            <person name="Bonometti L."/>
            <person name="Westerberg I."/>
            <person name="Brannstrom I.O."/>
            <person name="Guillou S."/>
            <person name="Cros-Aarteil S."/>
            <person name="Calhoun S."/>
            <person name="Kuo A."/>
            <person name="Mondo S."/>
            <person name="Pangilinan J."/>
            <person name="Riley R."/>
            <person name="Labutti K."/>
            <person name="Andreopoulos B."/>
            <person name="Lipzen A."/>
            <person name="Chen C."/>
            <person name="Yanf M."/>
            <person name="Daum C."/>
            <person name="Ng V."/>
            <person name="Clum A."/>
            <person name="Steindorff A."/>
            <person name="Ohm R."/>
            <person name="Martin F."/>
            <person name="Silar P."/>
            <person name="Natvig D."/>
            <person name="Lalanne C."/>
            <person name="Gautier V."/>
            <person name="Ament-Velasquez S.L."/>
            <person name="Kruys A."/>
            <person name="Hutchinson M.I."/>
            <person name="Powell A.J."/>
            <person name="Barry K."/>
            <person name="Miller A.N."/>
            <person name="Grigoriev I.V."/>
            <person name="Debuchy R."/>
            <person name="Gladieux P."/>
            <person name="Thoren M.H."/>
            <person name="Johannesson H."/>
        </authorList>
    </citation>
    <scope>NUCLEOTIDE SEQUENCE</scope>
    <source>
        <strain evidence="2">SMH4131-1</strain>
    </source>
</reference>
<evidence type="ECO:0000313" key="2">
    <source>
        <dbReference type="EMBL" id="KAK3328167.1"/>
    </source>
</evidence>
<gene>
    <name evidence="2" type="ORF">B0T19DRAFT_184169</name>
</gene>
<reference evidence="2" key="1">
    <citation type="journal article" date="2023" name="Mol. Phylogenet. Evol.">
        <title>Genome-scale phylogeny and comparative genomics of the fungal order Sordariales.</title>
        <authorList>
            <person name="Hensen N."/>
            <person name="Bonometti L."/>
            <person name="Westerberg I."/>
            <person name="Brannstrom I.O."/>
            <person name="Guillou S."/>
            <person name="Cros-Aarteil S."/>
            <person name="Calhoun S."/>
            <person name="Haridas S."/>
            <person name="Kuo A."/>
            <person name="Mondo S."/>
            <person name="Pangilinan J."/>
            <person name="Riley R."/>
            <person name="LaButti K."/>
            <person name="Andreopoulos B."/>
            <person name="Lipzen A."/>
            <person name="Chen C."/>
            <person name="Yan M."/>
            <person name="Daum C."/>
            <person name="Ng V."/>
            <person name="Clum A."/>
            <person name="Steindorff A."/>
            <person name="Ohm R.A."/>
            <person name="Martin F."/>
            <person name="Silar P."/>
            <person name="Natvig D.O."/>
            <person name="Lalanne C."/>
            <person name="Gautier V."/>
            <person name="Ament-Velasquez S.L."/>
            <person name="Kruys A."/>
            <person name="Hutchinson M.I."/>
            <person name="Powell A.J."/>
            <person name="Barry K."/>
            <person name="Miller A.N."/>
            <person name="Grigoriev I.V."/>
            <person name="Debuchy R."/>
            <person name="Gladieux P."/>
            <person name="Hiltunen Thoren M."/>
            <person name="Johannesson H."/>
        </authorList>
    </citation>
    <scope>NUCLEOTIDE SEQUENCE</scope>
    <source>
        <strain evidence="2">SMH4131-1</strain>
    </source>
</reference>
<keyword evidence="1" id="KW-0732">Signal</keyword>
<sequence length="141" mass="15436">MHALTLLPFLAAFAAFAAASPSQLNKRCSPIYDPAYYHGYLPPVACWLSQDTACKAWLSSGTELLIDAKHNLTVVYGVSSYCFETIAEELARAKDGRKTFGWLEQHGKLNNIGDGTLVISQMSADAVKRYQALKYMAPGQS</sequence>
<evidence type="ECO:0000313" key="3">
    <source>
        <dbReference type="Proteomes" id="UP001286456"/>
    </source>
</evidence>
<keyword evidence="3" id="KW-1185">Reference proteome</keyword>
<organism evidence="2 3">
    <name type="scientific">Cercophora scortea</name>
    <dbReference type="NCBI Taxonomy" id="314031"/>
    <lineage>
        <taxon>Eukaryota</taxon>
        <taxon>Fungi</taxon>
        <taxon>Dikarya</taxon>
        <taxon>Ascomycota</taxon>
        <taxon>Pezizomycotina</taxon>
        <taxon>Sordariomycetes</taxon>
        <taxon>Sordariomycetidae</taxon>
        <taxon>Sordariales</taxon>
        <taxon>Lasiosphaeriaceae</taxon>
        <taxon>Cercophora</taxon>
    </lineage>
</organism>
<dbReference type="AlphaFoldDB" id="A0AAE0INR9"/>
<feature type="signal peptide" evidence="1">
    <location>
        <begin position="1"/>
        <end position="19"/>
    </location>
</feature>
<name>A0AAE0INR9_9PEZI</name>
<proteinExistence type="predicted"/>